<organism evidence="1">
    <name type="scientific">marine sediment metagenome</name>
    <dbReference type="NCBI Taxonomy" id="412755"/>
    <lineage>
        <taxon>unclassified sequences</taxon>
        <taxon>metagenomes</taxon>
        <taxon>ecological metagenomes</taxon>
    </lineage>
</organism>
<comment type="caution">
    <text evidence="1">The sequence shown here is derived from an EMBL/GenBank/DDBJ whole genome shotgun (WGS) entry which is preliminary data.</text>
</comment>
<proteinExistence type="predicted"/>
<evidence type="ECO:0000313" key="1">
    <source>
        <dbReference type="EMBL" id="GAH11092.1"/>
    </source>
</evidence>
<name>X1CTH7_9ZZZZ</name>
<gene>
    <name evidence="1" type="ORF">S01H4_63044</name>
</gene>
<reference evidence="1" key="1">
    <citation type="journal article" date="2014" name="Front. Microbiol.">
        <title>High frequency of phylogenetically diverse reductive dehalogenase-homologous genes in deep subseafloor sedimentary metagenomes.</title>
        <authorList>
            <person name="Kawai M."/>
            <person name="Futagami T."/>
            <person name="Toyoda A."/>
            <person name="Takaki Y."/>
            <person name="Nishi S."/>
            <person name="Hori S."/>
            <person name="Arai W."/>
            <person name="Tsubouchi T."/>
            <person name="Morono Y."/>
            <person name="Uchiyama I."/>
            <person name="Ito T."/>
            <person name="Fujiyama A."/>
            <person name="Inagaki F."/>
            <person name="Takami H."/>
        </authorList>
    </citation>
    <scope>NUCLEOTIDE SEQUENCE</scope>
    <source>
        <strain evidence="1">Expedition CK06-06</strain>
    </source>
</reference>
<dbReference type="EMBL" id="BART01037795">
    <property type="protein sequence ID" value="GAH11092.1"/>
    <property type="molecule type" value="Genomic_DNA"/>
</dbReference>
<dbReference type="AlphaFoldDB" id="X1CTH7"/>
<accession>X1CTH7</accession>
<protein>
    <submittedName>
        <fullName evidence="1">Uncharacterized protein</fullName>
    </submittedName>
</protein>
<sequence length="143" mass="17104">MGGRPENFISQYLWEGKEITDIKQWCRDRKEKMVRLHWTKRVPNFFTGEIMTEEWDDEMPETFRNCLTIRADGGIPVETGRYDPPFHFYVEADSSVLFIETHIGNFDERWHLSLNIFDAYFLRVVFRVVVINRYGNSCRQGRS</sequence>